<gene>
    <name evidence="3" type="ORF">VFPPC_10867</name>
</gene>
<dbReference type="OrthoDB" id="4932026at2759"/>
<reference evidence="3 4" key="1">
    <citation type="journal article" date="2016" name="PLoS Pathog.">
        <title>Biosynthesis of antibiotic leucinostatins in bio-control fungus Purpureocillium lilacinum and their inhibition on phytophthora revealed by genome mining.</title>
        <authorList>
            <person name="Wang G."/>
            <person name="Liu Z."/>
            <person name="Lin R."/>
            <person name="Li E."/>
            <person name="Mao Z."/>
            <person name="Ling J."/>
            <person name="Yang Y."/>
            <person name="Yin W.B."/>
            <person name="Xie B."/>
        </authorList>
    </citation>
    <scope>NUCLEOTIDE SEQUENCE [LARGE SCALE GENOMIC DNA]</scope>
    <source>
        <strain evidence="3">170</strain>
    </source>
</reference>
<dbReference type="RefSeq" id="XP_018136523.2">
    <property type="nucleotide sequence ID" value="XM_018289167.2"/>
</dbReference>
<dbReference type="GeneID" id="28853161"/>
<sequence length="654" mass="76121">MTLAKHRRSGEGDNEETTAHRRKSPRIQETLNKQHPEHTPRAKSKPLCGRPRPQEIQGVKRQRTARGGRQASSTQNAERRTNVNTKRASRDAGTSGWIHKSFSAEPYDGNYDPYQDDPLYYKEQPDYRPIHRVRRALGDPPRWPRLAEIPSTESPPYFALLRQWLQECDKYHEERSFLGPDGWEIFPSRSQCKPRTRFWPTRVIFVGDSDSPMLELWETKLKQESLLQGGSYIALSHCWGRQSSEEKKQFCTTSENYSQRLKEFTIHESLKTFHDAVKVTRALGIQYLWIDALCIAQPLQGGNVSDWDTEAKLMELVYGSAYCTIAATSAENWKEGFLRRPKMPRYSYGRRRDIDNRDYGRSTKRDFIEKVIDGPLNQRAWVLQELVLSRRVIHFTKTGIYWSCGRGAACENAGVIAEPGRGDSFIFDPDFPKSLINWGYRFILQAIKMLFEMYAGRRLTYNSDRQIAISSLVKRMESVLDTKCRHGIFESYLHRLLLWQHFDKTDKKETNYKDQGLPSWSWMTYSRVSFPPPDLYLKLVSRADLQIDPKRQNILLVQIREFQSCRMARQGSQRLILDAGSKEVGFLSFDMDINEHFCYCVVIGIKVDKAEDAEKTYYILLVKETLLEDQYERVGIGMIKSRCVSQKFYKGELL</sequence>
<dbReference type="EMBL" id="LSBJ02000002">
    <property type="protein sequence ID" value="OAQ58352.2"/>
    <property type="molecule type" value="Genomic_DNA"/>
</dbReference>
<feature type="compositionally biased region" description="Polar residues" evidence="1">
    <location>
        <begin position="70"/>
        <end position="86"/>
    </location>
</feature>
<dbReference type="InterPro" id="IPR010730">
    <property type="entry name" value="HET"/>
</dbReference>
<accession>A0A179EYW5</accession>
<comment type="caution">
    <text evidence="3">The sequence shown here is derived from an EMBL/GenBank/DDBJ whole genome shotgun (WGS) entry which is preliminary data.</text>
</comment>
<feature type="domain" description="Heterokaryon incompatibility" evidence="2">
    <location>
        <begin position="232"/>
        <end position="385"/>
    </location>
</feature>
<dbReference type="PANTHER" id="PTHR33112">
    <property type="entry name" value="DOMAIN PROTEIN, PUTATIVE-RELATED"/>
    <property type="match status" value="1"/>
</dbReference>
<dbReference type="AlphaFoldDB" id="A0A179EYW5"/>
<evidence type="ECO:0000256" key="1">
    <source>
        <dbReference type="SAM" id="MobiDB-lite"/>
    </source>
</evidence>
<dbReference type="PANTHER" id="PTHR33112:SF10">
    <property type="entry name" value="TOL"/>
    <property type="match status" value="1"/>
</dbReference>
<dbReference type="KEGG" id="pchm:VFPPC_10867"/>
<evidence type="ECO:0000259" key="2">
    <source>
        <dbReference type="Pfam" id="PF06985"/>
    </source>
</evidence>
<name>A0A179EYW5_METCM</name>
<dbReference type="Proteomes" id="UP000078397">
    <property type="component" value="Unassembled WGS sequence"/>
</dbReference>
<feature type="region of interest" description="Disordered" evidence="1">
    <location>
        <begin position="1"/>
        <end position="94"/>
    </location>
</feature>
<organism evidence="3 4">
    <name type="scientific">Pochonia chlamydosporia 170</name>
    <dbReference type="NCBI Taxonomy" id="1380566"/>
    <lineage>
        <taxon>Eukaryota</taxon>
        <taxon>Fungi</taxon>
        <taxon>Dikarya</taxon>
        <taxon>Ascomycota</taxon>
        <taxon>Pezizomycotina</taxon>
        <taxon>Sordariomycetes</taxon>
        <taxon>Hypocreomycetidae</taxon>
        <taxon>Hypocreales</taxon>
        <taxon>Clavicipitaceae</taxon>
        <taxon>Pochonia</taxon>
    </lineage>
</organism>
<keyword evidence="4" id="KW-1185">Reference proteome</keyword>
<dbReference type="STRING" id="1380566.A0A179EYW5"/>
<protein>
    <submittedName>
        <fullName evidence="3">Tol-like protein</fullName>
    </submittedName>
</protein>
<evidence type="ECO:0000313" key="3">
    <source>
        <dbReference type="EMBL" id="OAQ58352.2"/>
    </source>
</evidence>
<proteinExistence type="predicted"/>
<dbReference type="Pfam" id="PF06985">
    <property type="entry name" value="HET"/>
    <property type="match status" value="1"/>
</dbReference>
<evidence type="ECO:0000313" key="4">
    <source>
        <dbReference type="Proteomes" id="UP000078397"/>
    </source>
</evidence>